<gene>
    <name evidence="1" type="ORF">ACFP1K_07375</name>
</gene>
<proteinExistence type="predicted"/>
<organism evidence="1 2">
    <name type="scientific">Sphaerisporangium aureirubrum</name>
    <dbReference type="NCBI Taxonomy" id="1544736"/>
    <lineage>
        <taxon>Bacteria</taxon>
        <taxon>Bacillati</taxon>
        <taxon>Actinomycetota</taxon>
        <taxon>Actinomycetes</taxon>
        <taxon>Streptosporangiales</taxon>
        <taxon>Streptosporangiaceae</taxon>
        <taxon>Sphaerisporangium</taxon>
    </lineage>
</organism>
<name>A0ABW1ND20_9ACTN</name>
<keyword evidence="2" id="KW-1185">Reference proteome</keyword>
<evidence type="ECO:0000313" key="2">
    <source>
        <dbReference type="Proteomes" id="UP001596137"/>
    </source>
</evidence>
<reference evidence="2" key="1">
    <citation type="journal article" date="2019" name="Int. J. Syst. Evol. Microbiol.">
        <title>The Global Catalogue of Microorganisms (GCM) 10K type strain sequencing project: providing services to taxonomists for standard genome sequencing and annotation.</title>
        <authorList>
            <consortium name="The Broad Institute Genomics Platform"/>
            <consortium name="The Broad Institute Genome Sequencing Center for Infectious Disease"/>
            <person name="Wu L."/>
            <person name="Ma J."/>
        </authorList>
    </citation>
    <scope>NUCLEOTIDE SEQUENCE [LARGE SCALE GENOMIC DNA]</scope>
    <source>
        <strain evidence="2">JCM 30346</strain>
    </source>
</reference>
<evidence type="ECO:0000313" key="1">
    <source>
        <dbReference type="EMBL" id="MFC6080976.1"/>
    </source>
</evidence>
<sequence>MPDQPPRFRLIPYLPNPDALTRADLESPDAVELGAFEDRTDLAHPDTPEYVTYYQDRPGLRVFDMLNEPMSMIIRCDIGPFVGTIQRVRDQVLRFTVSWEDTRERHREDYGDQYTRHRRRCYACNPAGNPLPLTIDGHEYARRRRARARRR</sequence>
<accession>A0ABW1ND20</accession>
<dbReference type="Proteomes" id="UP001596137">
    <property type="component" value="Unassembled WGS sequence"/>
</dbReference>
<dbReference type="RefSeq" id="WP_380748329.1">
    <property type="nucleotide sequence ID" value="NZ_JBHSRF010000007.1"/>
</dbReference>
<comment type="caution">
    <text evidence="1">The sequence shown here is derived from an EMBL/GenBank/DDBJ whole genome shotgun (WGS) entry which is preliminary data.</text>
</comment>
<dbReference type="EMBL" id="JBHSRF010000007">
    <property type="protein sequence ID" value="MFC6080976.1"/>
    <property type="molecule type" value="Genomic_DNA"/>
</dbReference>
<protein>
    <submittedName>
        <fullName evidence="1">Uncharacterized protein</fullName>
    </submittedName>
</protein>